<dbReference type="Pfam" id="PF05930">
    <property type="entry name" value="Phage_AlpA"/>
    <property type="match status" value="1"/>
</dbReference>
<sequence length="67" mass="8343">MQFWRLPRVMEETGISKSSIYRDMREGRFPRSYQYKDRPEDRFWRSDEVEAWKRHQLGLDEFDELVG</sequence>
<organism evidence="1 2">
    <name type="scientific">Sphingobium lignivorans</name>
    <dbReference type="NCBI Taxonomy" id="2735886"/>
    <lineage>
        <taxon>Bacteria</taxon>
        <taxon>Pseudomonadati</taxon>
        <taxon>Pseudomonadota</taxon>
        <taxon>Alphaproteobacteria</taxon>
        <taxon>Sphingomonadales</taxon>
        <taxon>Sphingomonadaceae</taxon>
        <taxon>Sphingobium</taxon>
    </lineage>
</organism>
<dbReference type="RefSeq" id="WP_184152829.1">
    <property type="nucleotide sequence ID" value="NZ_JACHKA010000001.1"/>
</dbReference>
<evidence type="ECO:0000313" key="1">
    <source>
        <dbReference type="EMBL" id="MBB5985918.1"/>
    </source>
</evidence>
<name>A0ABR6NF68_9SPHN</name>
<gene>
    <name evidence="1" type="ORF">HNP60_001892</name>
</gene>
<keyword evidence="2" id="KW-1185">Reference proteome</keyword>
<accession>A0ABR6NF68</accession>
<reference evidence="1 2" key="1">
    <citation type="submission" date="2020-08" db="EMBL/GenBank/DDBJ databases">
        <title>Exploring microbial biodiversity for novel pathways involved in the catabolism of aromatic compounds derived from lignin.</title>
        <authorList>
            <person name="Elkins J."/>
        </authorList>
    </citation>
    <scope>NUCLEOTIDE SEQUENCE [LARGE SCALE GENOMIC DNA]</scope>
    <source>
        <strain evidence="1 2">B1D3A</strain>
    </source>
</reference>
<dbReference type="InterPro" id="IPR010260">
    <property type="entry name" value="AlpA"/>
</dbReference>
<evidence type="ECO:0000313" key="2">
    <source>
        <dbReference type="Proteomes" id="UP001138540"/>
    </source>
</evidence>
<comment type="caution">
    <text evidence="1">The sequence shown here is derived from an EMBL/GenBank/DDBJ whole genome shotgun (WGS) entry which is preliminary data.</text>
</comment>
<proteinExistence type="predicted"/>
<dbReference type="Proteomes" id="UP001138540">
    <property type="component" value="Unassembled WGS sequence"/>
</dbReference>
<protein>
    <submittedName>
        <fullName evidence="1">Prophage regulatory protein</fullName>
    </submittedName>
</protein>
<dbReference type="EMBL" id="JACHKA010000001">
    <property type="protein sequence ID" value="MBB5985918.1"/>
    <property type="molecule type" value="Genomic_DNA"/>
</dbReference>
<dbReference type="Gene3D" id="1.10.238.160">
    <property type="match status" value="1"/>
</dbReference>